<feature type="region of interest" description="Disordered" evidence="1">
    <location>
        <begin position="398"/>
        <end position="417"/>
    </location>
</feature>
<dbReference type="InterPro" id="IPR007877">
    <property type="entry name" value="DUF707"/>
</dbReference>
<protein>
    <submittedName>
        <fullName evidence="3">Uncharacterized protein</fullName>
    </submittedName>
</protein>
<feature type="region of interest" description="Disordered" evidence="1">
    <location>
        <begin position="426"/>
        <end position="449"/>
    </location>
</feature>
<dbReference type="AlphaFoldDB" id="A0A9R0Z564"/>
<reference evidence="3 4" key="1">
    <citation type="submission" date="2017-09" db="EMBL/GenBank/DDBJ databases">
        <authorList>
            <consortium name="International Durum Wheat Genome Sequencing Consortium (IDWGSC)"/>
            <person name="Milanesi L."/>
        </authorList>
    </citation>
    <scope>NUCLEOTIDE SEQUENCE [LARGE SCALE GENOMIC DNA]</scope>
    <source>
        <strain evidence="4">cv. Svevo</strain>
    </source>
</reference>
<feature type="transmembrane region" description="Helical" evidence="2">
    <location>
        <begin position="12"/>
        <end position="34"/>
    </location>
</feature>
<dbReference type="EMBL" id="LT934123">
    <property type="protein sequence ID" value="VAI71164.1"/>
    <property type="molecule type" value="Genomic_DNA"/>
</dbReference>
<accession>A0A9R0Z564</accession>
<feature type="compositionally biased region" description="Basic and acidic residues" evidence="1">
    <location>
        <begin position="426"/>
        <end position="438"/>
    </location>
</feature>
<feature type="compositionally biased region" description="Polar residues" evidence="1">
    <location>
        <begin position="439"/>
        <end position="449"/>
    </location>
</feature>
<sequence length="449" mass="50335">MMLEVDLALGIVPVRWTLLLLLLGTTTSPTAAAWRRGDISLFFLPAPEAEAVIDRYRSLRMRLVPVLSALAMVLLGFVLGFTFPASMTPNLQCGVLPWSGSGAANSSSSDGSFLGRLWAPLFRSSSSTSNATSGIVNAARRPEGAGRLPPGIVVSESDLHLRRLWGSPTKDAPVRKYLLTMAVGYKERVNVNATVQKMTLDYTYITQFSDKFDVVLFHYDGHTTEWDDEFQWSKEAVHVSARKQTKWWFAKRFLHPSIVAPYDYVFLWDEDLGVENFNAEAYIDIVKKHGLEISQPALDATKGHKAYDVSVKRNSGEMHKTDAGGEKCPDVHQRPCSGFVEVMAPVFSRDAWRCVWHMIQNDLVHGWGLDFNFWRCVDDPEEQFGIVDTQYVVHHGVPTLRDQGNGEKQGSRAKVKDRQYAEMHAFDSRMNNADKELDNSTARSSSSQP</sequence>
<feature type="transmembrane region" description="Helical" evidence="2">
    <location>
        <begin position="63"/>
        <end position="83"/>
    </location>
</feature>
<keyword evidence="2" id="KW-1133">Transmembrane helix</keyword>
<dbReference type="Gramene" id="TRITD7Av1G042620.1">
    <property type="protein sequence ID" value="TRITD7Av1G042620.1"/>
    <property type="gene ID" value="TRITD7Av1G042620"/>
</dbReference>
<keyword evidence="2" id="KW-0812">Transmembrane</keyword>
<dbReference type="OMA" id="RMRANPI"/>
<organism evidence="3 4">
    <name type="scientific">Triticum turgidum subsp. durum</name>
    <name type="common">Durum wheat</name>
    <name type="synonym">Triticum durum</name>
    <dbReference type="NCBI Taxonomy" id="4567"/>
    <lineage>
        <taxon>Eukaryota</taxon>
        <taxon>Viridiplantae</taxon>
        <taxon>Streptophyta</taxon>
        <taxon>Embryophyta</taxon>
        <taxon>Tracheophyta</taxon>
        <taxon>Spermatophyta</taxon>
        <taxon>Magnoliopsida</taxon>
        <taxon>Liliopsida</taxon>
        <taxon>Poales</taxon>
        <taxon>Poaceae</taxon>
        <taxon>BOP clade</taxon>
        <taxon>Pooideae</taxon>
        <taxon>Triticodae</taxon>
        <taxon>Triticeae</taxon>
        <taxon>Triticinae</taxon>
        <taxon>Triticum</taxon>
    </lineage>
</organism>
<evidence type="ECO:0000313" key="4">
    <source>
        <dbReference type="Proteomes" id="UP000324705"/>
    </source>
</evidence>
<dbReference type="PANTHER" id="PTHR31210">
    <property type="entry name" value="OS06G0731900 PROTEIN"/>
    <property type="match status" value="1"/>
</dbReference>
<dbReference type="PANTHER" id="PTHR31210:SF68">
    <property type="entry name" value="OS06G0727800 PROTEIN"/>
    <property type="match status" value="1"/>
</dbReference>
<keyword evidence="2" id="KW-0472">Membrane</keyword>
<evidence type="ECO:0000256" key="2">
    <source>
        <dbReference type="SAM" id="Phobius"/>
    </source>
</evidence>
<evidence type="ECO:0000256" key="1">
    <source>
        <dbReference type="SAM" id="MobiDB-lite"/>
    </source>
</evidence>
<gene>
    <name evidence="3" type="ORF">TRITD_7Av1G042620</name>
</gene>
<proteinExistence type="predicted"/>
<keyword evidence="4" id="KW-1185">Reference proteome</keyword>
<dbReference type="Pfam" id="PF05212">
    <property type="entry name" value="DUF707"/>
    <property type="match status" value="1"/>
</dbReference>
<name>A0A9R0Z564_TRITD</name>
<dbReference type="Proteomes" id="UP000324705">
    <property type="component" value="Chromosome 7A"/>
</dbReference>
<evidence type="ECO:0000313" key="3">
    <source>
        <dbReference type="EMBL" id="VAI71164.1"/>
    </source>
</evidence>